<comment type="caution">
    <text evidence="1">The sequence shown here is derived from an EMBL/GenBank/DDBJ whole genome shotgun (WGS) entry which is preliminary data.</text>
</comment>
<evidence type="ECO:0000313" key="1">
    <source>
        <dbReference type="EMBL" id="EMT52275.1"/>
    </source>
</evidence>
<dbReference type="InterPro" id="IPR030910">
    <property type="entry name" value="SLAP_dom"/>
</dbReference>
<evidence type="ECO:0000313" key="2">
    <source>
        <dbReference type="Proteomes" id="UP000012081"/>
    </source>
</evidence>
<proteinExistence type="predicted"/>
<reference evidence="1 2" key="1">
    <citation type="submission" date="2013-03" db="EMBL/GenBank/DDBJ databases">
        <title>Assembly of a new bacterial strain Brevibacillus borstelensis AK1.</title>
        <authorList>
            <person name="Rajan I."/>
            <person name="PoliReddy D."/>
            <person name="Sugumar T."/>
            <person name="Rathinam K."/>
            <person name="Alqarawi S."/>
            <person name="Khalil A.B."/>
            <person name="Sivakumar N."/>
        </authorList>
    </citation>
    <scope>NUCLEOTIDE SEQUENCE [LARGE SCALE GENOMIC DNA]</scope>
    <source>
        <strain evidence="1 2">AK1</strain>
    </source>
</reference>
<organism evidence="1 2">
    <name type="scientific">Brevibacillus borstelensis AK1</name>
    <dbReference type="NCBI Taxonomy" id="1300222"/>
    <lineage>
        <taxon>Bacteria</taxon>
        <taxon>Bacillati</taxon>
        <taxon>Bacillota</taxon>
        <taxon>Bacilli</taxon>
        <taxon>Bacillales</taxon>
        <taxon>Paenibacillaceae</taxon>
        <taxon>Brevibacillus</taxon>
    </lineage>
</organism>
<dbReference type="GeneID" id="89497650"/>
<dbReference type="NCBIfam" id="TIGR04399">
    <property type="entry name" value="acc_Sec_SLAP"/>
    <property type="match status" value="1"/>
</dbReference>
<protein>
    <recommendedName>
        <fullName evidence="3">Accessory Sec system S-layer assembly protein</fullName>
    </recommendedName>
</protein>
<name>M8E9U8_9BACL</name>
<dbReference type="OrthoDB" id="1907642at2"/>
<dbReference type="PATRIC" id="fig|1300222.3.peg.2398"/>
<sequence>MLSFLKNLMGKTPTPEAIKEHLREESVLSAQDTGLSSDKSASTAKKSAVGSGITKLSLHESWEKSLNTSEKYALSFMAQELPPMEPGKISLAGMSLVPHDQGIEVTAFLRNGMDHPVRLQEMTLVILFGEDELFTRQKFDFSEIGEIPAHSARPWSFVFLSENFQQVNVLLNNWKIAFELAQKKMVLPQQLELEESWIRELSDSQKEALIDLAKRLPALKEGEVNIQSVQVRRSEEGALHAMLLIRNGSTQSLSFEKLPLALYDASGQTVAVGMFELGGLTVRSNTSKPWMFIFPKESILIEDPDLSRWRVSIPQGAQVE</sequence>
<dbReference type="InterPro" id="IPR030911">
    <property type="entry name" value="Sec_acc_SLAP"/>
</dbReference>
<keyword evidence="2" id="KW-1185">Reference proteome</keyword>
<dbReference type="Proteomes" id="UP000012081">
    <property type="component" value="Unassembled WGS sequence"/>
</dbReference>
<gene>
    <name evidence="1" type="ORF">I532_11499</name>
</gene>
<dbReference type="NCBIfam" id="TIGR04398">
    <property type="entry name" value="SLAP_DUP"/>
    <property type="match status" value="2"/>
</dbReference>
<dbReference type="EMBL" id="APBN01000004">
    <property type="protein sequence ID" value="EMT52275.1"/>
    <property type="molecule type" value="Genomic_DNA"/>
</dbReference>
<dbReference type="STRING" id="1300222.I532_11499"/>
<evidence type="ECO:0008006" key="3">
    <source>
        <dbReference type="Google" id="ProtNLM"/>
    </source>
</evidence>
<dbReference type="AlphaFoldDB" id="M8E9U8"/>
<accession>M8E9U8</accession>
<dbReference type="RefSeq" id="WP_003388350.1">
    <property type="nucleotide sequence ID" value="NZ_APBN01000004.1"/>
</dbReference>